<keyword evidence="4" id="KW-0732">Signal</keyword>
<protein>
    <submittedName>
        <fullName evidence="7">Autotransporter assembly complex family protein</fullName>
    </submittedName>
</protein>
<keyword evidence="3" id="KW-0472">Membrane</keyword>
<feature type="domain" description="POTRA" evidence="6">
    <location>
        <begin position="204"/>
        <end position="264"/>
    </location>
</feature>
<keyword evidence="2" id="KW-1134">Transmembrane beta strand</keyword>
<sequence length="610" mass="64589">MTGRLAKLRLGLAAAALFTLQSWPGQAQDLVRLTAPGADEELLDLLRNASLALQQQENGATTAQELLAAARSDYGRLVGVLYGAGHYSGVVQIRVDGREAATIPPLSAPSQITLVEVLVAPGPQFTFSRAEIAPLAPDTELPDGFAVGQPAESNLIRDAATAAVDGWRAVGHAKAATGAQQITADHRSARLSAQVSMVPGPRVTFGDLVVTGQRRMRPERIQEIAGFPTGEVFDPEAIARSADRLRRTGVFRSVALSEADDLRPGDVLDVTAAVVEELPRRLGFGAEIASTDGARVTAYWMHRNLRGGGERLRLDAEVGGIGAQSGGLDYGLTARLDRPATFTPDTSVFVFTGVERTSERDYDADRAFVSVGLAHQFTDRITGEVALDLRYERVEDELGRITYSTLALPTRGIWDRRNSTLNPTGGTFLEATVTPFAGLSDAAGHGARLSFDGRAYRGFGSDDRFVVAGRVQGGSVIGAGLFETPREFLFYSGGGGTVRGHPFQSLGVETPYTGTRPSDGATFLRTGGRSFLGASAELRARVWRSIGLVGFADAGFVGADSFGDGEWHAGAGIGIRYDTGIGPIRLDVAAPVRGDSDDGVQVYIGIGQAF</sequence>
<dbReference type="EMBL" id="JBHTFQ010000011">
    <property type="protein sequence ID" value="MFC7705896.1"/>
    <property type="molecule type" value="Genomic_DNA"/>
</dbReference>
<evidence type="ECO:0000313" key="7">
    <source>
        <dbReference type="EMBL" id="MFC7705896.1"/>
    </source>
</evidence>
<evidence type="ECO:0000313" key="8">
    <source>
        <dbReference type="Proteomes" id="UP001596516"/>
    </source>
</evidence>
<evidence type="ECO:0000256" key="3">
    <source>
        <dbReference type="ARBA" id="ARBA00023136"/>
    </source>
</evidence>
<evidence type="ECO:0000256" key="1">
    <source>
        <dbReference type="ARBA" id="ARBA00004370"/>
    </source>
</evidence>
<evidence type="ECO:0000259" key="5">
    <source>
        <dbReference type="Pfam" id="PF01103"/>
    </source>
</evidence>
<reference evidence="8" key="1">
    <citation type="journal article" date="2019" name="Int. J. Syst. Evol. Microbiol.">
        <title>The Global Catalogue of Microorganisms (GCM) 10K type strain sequencing project: providing services to taxonomists for standard genome sequencing and annotation.</title>
        <authorList>
            <consortium name="The Broad Institute Genomics Platform"/>
            <consortium name="The Broad Institute Genome Sequencing Center for Infectious Disease"/>
            <person name="Wu L."/>
            <person name="Ma J."/>
        </authorList>
    </citation>
    <scope>NUCLEOTIDE SEQUENCE [LARGE SCALE GENOMIC DNA]</scope>
    <source>
        <strain evidence="8">CGMCC 1.12750</strain>
    </source>
</reference>
<dbReference type="InterPro" id="IPR039910">
    <property type="entry name" value="D15-like"/>
</dbReference>
<feature type="chain" id="PRO_5046596915" evidence="4">
    <location>
        <begin position="28"/>
        <end position="610"/>
    </location>
</feature>
<dbReference type="Proteomes" id="UP001596516">
    <property type="component" value="Unassembled WGS sequence"/>
</dbReference>
<dbReference type="PANTHER" id="PTHR12815">
    <property type="entry name" value="SORTING AND ASSEMBLY MACHINERY SAMM50 PROTEIN FAMILY MEMBER"/>
    <property type="match status" value="1"/>
</dbReference>
<feature type="signal peptide" evidence="4">
    <location>
        <begin position="1"/>
        <end position="27"/>
    </location>
</feature>
<comment type="subcellular location">
    <subcellularLocation>
        <location evidence="1">Membrane</location>
    </subcellularLocation>
</comment>
<evidence type="ECO:0000259" key="6">
    <source>
        <dbReference type="Pfam" id="PF07244"/>
    </source>
</evidence>
<dbReference type="Pfam" id="PF01103">
    <property type="entry name" value="Omp85"/>
    <property type="match status" value="1"/>
</dbReference>
<name>A0ABW2UQR2_9RHOB</name>
<dbReference type="PANTHER" id="PTHR12815:SF42">
    <property type="entry name" value="BACTERIAL SURFACE ANTIGEN (D15) DOMAIN-CONTAINING PROTEIN"/>
    <property type="match status" value="1"/>
</dbReference>
<dbReference type="RefSeq" id="WP_377406272.1">
    <property type="nucleotide sequence ID" value="NZ_JBHTFQ010000011.1"/>
</dbReference>
<dbReference type="Gene3D" id="3.10.20.310">
    <property type="entry name" value="membrane protein fhac"/>
    <property type="match status" value="1"/>
</dbReference>
<keyword evidence="8" id="KW-1185">Reference proteome</keyword>
<feature type="domain" description="Bacterial surface antigen (D15)" evidence="5">
    <location>
        <begin position="304"/>
        <end position="610"/>
    </location>
</feature>
<dbReference type="InterPro" id="IPR000184">
    <property type="entry name" value="Bac_surfAg_D15"/>
</dbReference>
<proteinExistence type="predicted"/>
<dbReference type="InterPro" id="IPR010827">
    <property type="entry name" value="BamA/TamA_POTRA"/>
</dbReference>
<gene>
    <name evidence="7" type="ORF">ACFQXB_17070</name>
</gene>
<dbReference type="Gene3D" id="2.40.160.50">
    <property type="entry name" value="membrane protein fhac: a member of the omp85/tpsb transporter family"/>
    <property type="match status" value="1"/>
</dbReference>
<accession>A0ABW2UQR2</accession>
<evidence type="ECO:0000256" key="4">
    <source>
        <dbReference type="SAM" id="SignalP"/>
    </source>
</evidence>
<keyword evidence="2" id="KW-0812">Transmembrane</keyword>
<evidence type="ECO:0000256" key="2">
    <source>
        <dbReference type="ARBA" id="ARBA00022452"/>
    </source>
</evidence>
<dbReference type="Pfam" id="PF07244">
    <property type="entry name" value="POTRA"/>
    <property type="match status" value="1"/>
</dbReference>
<organism evidence="7 8">
    <name type="scientific">Plastorhodobacter daqingensis</name>
    <dbReference type="NCBI Taxonomy" id="1387281"/>
    <lineage>
        <taxon>Bacteria</taxon>
        <taxon>Pseudomonadati</taxon>
        <taxon>Pseudomonadota</taxon>
        <taxon>Alphaproteobacteria</taxon>
        <taxon>Rhodobacterales</taxon>
        <taxon>Paracoccaceae</taxon>
        <taxon>Plastorhodobacter</taxon>
    </lineage>
</organism>
<comment type="caution">
    <text evidence="7">The sequence shown here is derived from an EMBL/GenBank/DDBJ whole genome shotgun (WGS) entry which is preliminary data.</text>
</comment>